<dbReference type="Proteomes" id="UP001558652">
    <property type="component" value="Unassembled WGS sequence"/>
</dbReference>
<reference evidence="4 5" key="1">
    <citation type="submission" date="2024-07" db="EMBL/GenBank/DDBJ databases">
        <title>Chromosome-level genome assembly of the water stick insect Ranatra chinensis (Heteroptera: Nepidae).</title>
        <authorList>
            <person name="Liu X."/>
        </authorList>
    </citation>
    <scope>NUCLEOTIDE SEQUENCE [LARGE SCALE GENOMIC DNA]</scope>
    <source>
        <strain evidence="4">Cailab_2021Rc</strain>
        <tissue evidence="4">Muscle</tissue>
    </source>
</reference>
<comment type="subcellular location">
    <subcellularLocation>
        <location evidence="1">Peroxisome</location>
    </subcellularLocation>
</comment>
<organism evidence="4 5">
    <name type="scientific">Ranatra chinensis</name>
    <dbReference type="NCBI Taxonomy" id="642074"/>
    <lineage>
        <taxon>Eukaryota</taxon>
        <taxon>Metazoa</taxon>
        <taxon>Ecdysozoa</taxon>
        <taxon>Arthropoda</taxon>
        <taxon>Hexapoda</taxon>
        <taxon>Insecta</taxon>
        <taxon>Pterygota</taxon>
        <taxon>Neoptera</taxon>
        <taxon>Paraneoptera</taxon>
        <taxon>Hemiptera</taxon>
        <taxon>Heteroptera</taxon>
        <taxon>Panheteroptera</taxon>
        <taxon>Nepomorpha</taxon>
        <taxon>Nepidae</taxon>
        <taxon>Ranatrinae</taxon>
        <taxon>Ranatra</taxon>
    </lineage>
</organism>
<dbReference type="PANTHER" id="PTHR24096:SF394">
    <property type="entry name" value="LUCIFERIN 4-MONOOXYGENASE"/>
    <property type="match status" value="1"/>
</dbReference>
<dbReference type="InterPro" id="IPR000873">
    <property type="entry name" value="AMP-dep_synth/lig_dom"/>
</dbReference>
<name>A0ABD0YRN2_9HEMI</name>
<dbReference type="GO" id="GO:0005777">
    <property type="term" value="C:peroxisome"/>
    <property type="evidence" value="ECO:0007669"/>
    <property type="project" value="UniProtKB-SubCell"/>
</dbReference>
<keyword evidence="2" id="KW-0576">Peroxisome</keyword>
<evidence type="ECO:0000313" key="5">
    <source>
        <dbReference type="Proteomes" id="UP001558652"/>
    </source>
</evidence>
<feature type="domain" description="AMP-dependent synthetase/ligase" evidence="3">
    <location>
        <begin position="2"/>
        <end position="306"/>
    </location>
</feature>
<evidence type="ECO:0000256" key="2">
    <source>
        <dbReference type="ARBA" id="ARBA00023140"/>
    </source>
</evidence>
<dbReference type="Gene3D" id="2.30.38.10">
    <property type="entry name" value="Luciferase, Domain 3"/>
    <property type="match status" value="1"/>
</dbReference>
<gene>
    <name evidence="4" type="ORF">AAG570_008598</name>
</gene>
<dbReference type="AlphaFoldDB" id="A0ABD0YRN2"/>
<dbReference type="PROSITE" id="PS00455">
    <property type="entry name" value="AMP_BINDING"/>
    <property type="match status" value="1"/>
</dbReference>
<protein>
    <recommendedName>
        <fullName evidence="3">AMP-dependent synthetase/ligase domain-containing protein</fullName>
    </recommendedName>
</protein>
<dbReference type="Pfam" id="PF00501">
    <property type="entry name" value="AMP-binding"/>
    <property type="match status" value="1"/>
</dbReference>
<evidence type="ECO:0000313" key="4">
    <source>
        <dbReference type="EMBL" id="KAL1138535.1"/>
    </source>
</evidence>
<dbReference type="EMBL" id="JBFDAA010000003">
    <property type="protein sequence ID" value="KAL1138535.1"/>
    <property type="molecule type" value="Genomic_DNA"/>
</dbReference>
<accession>A0ABD0YRN2</accession>
<evidence type="ECO:0000259" key="3">
    <source>
        <dbReference type="Pfam" id="PF00501"/>
    </source>
</evidence>
<keyword evidence="5" id="KW-1185">Reference proteome</keyword>
<dbReference type="PANTHER" id="PTHR24096">
    <property type="entry name" value="LONG-CHAIN-FATTY-ACID--COA LIGASE"/>
    <property type="match status" value="1"/>
</dbReference>
<dbReference type="SUPFAM" id="SSF56801">
    <property type="entry name" value="Acetyl-CoA synthetase-like"/>
    <property type="match status" value="1"/>
</dbReference>
<dbReference type="InterPro" id="IPR020845">
    <property type="entry name" value="AMP-binding_CS"/>
</dbReference>
<dbReference type="Gene3D" id="3.40.50.980">
    <property type="match status" value="2"/>
</dbReference>
<proteinExistence type="predicted"/>
<evidence type="ECO:0000256" key="1">
    <source>
        <dbReference type="ARBA" id="ARBA00004275"/>
    </source>
</evidence>
<comment type="caution">
    <text evidence="4">The sequence shown here is derived from an EMBL/GenBank/DDBJ whole genome shotgun (WGS) entry which is preliminary data.</text>
</comment>
<sequence length="434" mass="47668">MEAGITVTSVNPLYTEGELKRQFVNAEAECLITIPKLKDVADKIGSHLPGYKGTITVGEGGQWDLLDLSDPNRTFEPLSTSPNAHDMALLPYSSGTTGLPKGVQLTHSNCVANIQQIMHPKFLDLQPASDSHQDIAVGVIPFFHIYGCTALLCVTMKFGMHTITLPNFTPESYVKCLEKYKPTALFLVPTLMMFLAKHPSVKREHLSSVKAVMCGAAPATKALIDLFKEKAGKSDITVQQGYGMTESSPCTLITPYDMPESKIGSAGILVPNTEAKVVCMTTGKDLPPNNQGELYVRGPQVMSGYLKNDEATKEALDSDKWLHTGDVAYYDDEGYFFITNRTKELIKVKGNQGSAKKSNIDKIQSKTLHIILDAPWYAPNRTIHNDLNIPTVYKVAQTQFRCFHTNLESHSNPLINALSSYTKAEETVASGHVR</sequence>